<gene>
    <name evidence="5" type="ORF">CUNI_LOCUS7490</name>
</gene>
<dbReference type="Gene3D" id="1.10.630.10">
    <property type="entry name" value="Cytochrome P450"/>
    <property type="match status" value="1"/>
</dbReference>
<dbReference type="EMBL" id="CAJHNH020001191">
    <property type="protein sequence ID" value="CAG5121932.1"/>
    <property type="molecule type" value="Genomic_DNA"/>
</dbReference>
<dbReference type="GO" id="GO:0006805">
    <property type="term" value="P:xenobiotic metabolic process"/>
    <property type="evidence" value="ECO:0007669"/>
    <property type="project" value="TreeGrafter"/>
</dbReference>
<evidence type="ECO:0000256" key="4">
    <source>
        <dbReference type="PIRSR" id="PIRSR602401-1"/>
    </source>
</evidence>
<keyword evidence="3 4" id="KW-0408">Iron</keyword>
<dbReference type="GO" id="GO:0005737">
    <property type="term" value="C:cytoplasm"/>
    <property type="evidence" value="ECO:0007669"/>
    <property type="project" value="TreeGrafter"/>
</dbReference>
<dbReference type="SUPFAM" id="SSF48264">
    <property type="entry name" value="Cytochrome P450"/>
    <property type="match status" value="1"/>
</dbReference>
<evidence type="ECO:0000313" key="5">
    <source>
        <dbReference type="EMBL" id="CAG5121932.1"/>
    </source>
</evidence>
<keyword evidence="4" id="KW-0349">Heme</keyword>
<dbReference type="GO" id="GO:0008395">
    <property type="term" value="F:steroid hydroxylase activity"/>
    <property type="evidence" value="ECO:0007669"/>
    <property type="project" value="TreeGrafter"/>
</dbReference>
<dbReference type="GO" id="GO:0006082">
    <property type="term" value="P:organic acid metabolic process"/>
    <property type="evidence" value="ECO:0007669"/>
    <property type="project" value="TreeGrafter"/>
</dbReference>
<dbReference type="PRINTS" id="PR00463">
    <property type="entry name" value="EP450I"/>
</dbReference>
<dbReference type="GO" id="GO:0005506">
    <property type="term" value="F:iron ion binding"/>
    <property type="evidence" value="ECO:0007669"/>
    <property type="project" value="InterPro"/>
</dbReference>
<name>A0A8S3Z3J0_9EUPU</name>
<organism evidence="5 6">
    <name type="scientific">Candidula unifasciata</name>
    <dbReference type="NCBI Taxonomy" id="100452"/>
    <lineage>
        <taxon>Eukaryota</taxon>
        <taxon>Metazoa</taxon>
        <taxon>Spiralia</taxon>
        <taxon>Lophotrochozoa</taxon>
        <taxon>Mollusca</taxon>
        <taxon>Gastropoda</taxon>
        <taxon>Heterobranchia</taxon>
        <taxon>Euthyneura</taxon>
        <taxon>Panpulmonata</taxon>
        <taxon>Eupulmonata</taxon>
        <taxon>Stylommatophora</taxon>
        <taxon>Helicina</taxon>
        <taxon>Helicoidea</taxon>
        <taxon>Geomitridae</taxon>
        <taxon>Candidula</taxon>
    </lineage>
</organism>
<keyword evidence="2 4" id="KW-0479">Metal-binding</keyword>
<sequence length="459" mass="51517">MSKHHGSAVISRPKELPGPKGLPFVGSLFQWKGPKTNLAWTQQFGDIYRVKMGSRTLVYLNSLDLVEIYLEGSNGELFLDRPAGPAAIAQGLLFGSGNAWKKNKHALMEALQVRSFVESMEDAIQSELKIVIKILNSRCNRQVKIGDVMLHACANVIPGLMLGESLPEESTQRREIGQVALNMEGSDLSSILTQISLRHPKLRLPLSKLFFRDIPDIHESSRILQRLLRAWIRRARNDLLSSAPLAQAPESNQELLQSLIDLFFGGVTSTLSALEFTLMYLSKNPEMQQTAQEEIDRVVEGNGGRLTWSLKDQMPFIQACIIEGLRLGAVTPSTLPHIATVDTEIEGYAIPRGTFVMGGIYSLHYDPRAYIDAERFQPQRHLTDKGQITPPKCFRPYGVGARRCVGEQMAGMQLFLYTTSILRHYTIQPTDDTLAPAMETYLRVVHRLKDFKCVLLKRF</sequence>
<comment type="cofactor">
    <cofactor evidence="4">
        <name>heme</name>
        <dbReference type="ChEBI" id="CHEBI:30413"/>
    </cofactor>
</comment>
<dbReference type="PANTHER" id="PTHR24300:SF397">
    <property type="entry name" value="CYTOCHROME P450 2U1"/>
    <property type="match status" value="1"/>
</dbReference>
<dbReference type="PRINTS" id="PR00385">
    <property type="entry name" value="P450"/>
</dbReference>
<dbReference type="PANTHER" id="PTHR24300">
    <property type="entry name" value="CYTOCHROME P450 508A4-RELATED"/>
    <property type="match status" value="1"/>
</dbReference>
<dbReference type="InterPro" id="IPR001128">
    <property type="entry name" value="Cyt_P450"/>
</dbReference>
<proteinExistence type="inferred from homology"/>
<comment type="similarity">
    <text evidence="1">Belongs to the cytochrome P450 family.</text>
</comment>
<evidence type="ECO:0000313" key="6">
    <source>
        <dbReference type="Proteomes" id="UP000678393"/>
    </source>
</evidence>
<evidence type="ECO:0000256" key="1">
    <source>
        <dbReference type="ARBA" id="ARBA00010617"/>
    </source>
</evidence>
<evidence type="ECO:0000256" key="3">
    <source>
        <dbReference type="ARBA" id="ARBA00023004"/>
    </source>
</evidence>
<evidence type="ECO:0008006" key="7">
    <source>
        <dbReference type="Google" id="ProtNLM"/>
    </source>
</evidence>
<accession>A0A8S3Z3J0</accession>
<dbReference type="InterPro" id="IPR002401">
    <property type="entry name" value="Cyt_P450_E_grp-I"/>
</dbReference>
<dbReference type="Pfam" id="PF00067">
    <property type="entry name" value="p450"/>
    <property type="match status" value="1"/>
</dbReference>
<protein>
    <recommendedName>
        <fullName evidence="7">Cytochrome P450</fullName>
    </recommendedName>
</protein>
<dbReference type="GO" id="GO:0016712">
    <property type="term" value="F:oxidoreductase activity, acting on paired donors, with incorporation or reduction of molecular oxygen, reduced flavin or flavoprotein as one donor, and incorporation of one atom of oxygen"/>
    <property type="evidence" value="ECO:0007669"/>
    <property type="project" value="TreeGrafter"/>
</dbReference>
<dbReference type="AlphaFoldDB" id="A0A8S3Z3J0"/>
<dbReference type="Proteomes" id="UP000678393">
    <property type="component" value="Unassembled WGS sequence"/>
</dbReference>
<keyword evidence="6" id="KW-1185">Reference proteome</keyword>
<evidence type="ECO:0000256" key="2">
    <source>
        <dbReference type="ARBA" id="ARBA00022723"/>
    </source>
</evidence>
<reference evidence="5" key="1">
    <citation type="submission" date="2021-04" db="EMBL/GenBank/DDBJ databases">
        <authorList>
            <consortium name="Molecular Ecology Group"/>
        </authorList>
    </citation>
    <scope>NUCLEOTIDE SEQUENCE</scope>
</reference>
<comment type="caution">
    <text evidence="5">The sequence shown here is derived from an EMBL/GenBank/DDBJ whole genome shotgun (WGS) entry which is preliminary data.</text>
</comment>
<dbReference type="OrthoDB" id="2789670at2759"/>
<feature type="binding site" description="axial binding residue" evidence="4">
    <location>
        <position position="404"/>
    </location>
    <ligand>
        <name>heme</name>
        <dbReference type="ChEBI" id="CHEBI:30413"/>
    </ligand>
    <ligandPart>
        <name>Fe</name>
        <dbReference type="ChEBI" id="CHEBI:18248"/>
    </ligandPart>
</feature>
<dbReference type="InterPro" id="IPR036396">
    <property type="entry name" value="Cyt_P450_sf"/>
</dbReference>
<dbReference type="GO" id="GO:0020037">
    <property type="term" value="F:heme binding"/>
    <property type="evidence" value="ECO:0007669"/>
    <property type="project" value="InterPro"/>
</dbReference>
<dbReference type="InterPro" id="IPR050182">
    <property type="entry name" value="Cytochrome_P450_fam2"/>
</dbReference>